<dbReference type="SUPFAM" id="SSF101908">
    <property type="entry name" value="Putative isomerase YbhE"/>
    <property type="match status" value="1"/>
</dbReference>
<dbReference type="PANTHER" id="PTHR38787">
    <property type="entry name" value="REGULATORY P DOMAIN-CONTAINING PROTEIN"/>
    <property type="match status" value="1"/>
</dbReference>
<dbReference type="NCBIfam" id="TIGR04312">
    <property type="entry name" value="choice_anch_B"/>
    <property type="match status" value="1"/>
</dbReference>
<reference evidence="1" key="1">
    <citation type="journal article" date="2009" name="BMC Evol. Biol.">
        <title>An EST screen from the annelid Pomatoceros lamarckii reveals patterns of gene loss and gain in animals.</title>
        <authorList>
            <person name="Takahashi T."/>
            <person name="McDougall C."/>
            <person name="Troscianko J."/>
            <person name="Chen W.C."/>
            <person name="Jayaraman-Nagarajan A."/>
            <person name="Shimeld S.M."/>
            <person name="Ferrier D.E."/>
        </authorList>
    </citation>
    <scope>NUCLEOTIDE SEQUENCE</scope>
</reference>
<dbReference type="EMBL" id="GQ381305">
    <property type="protein sequence ID" value="ADB11403.1"/>
    <property type="molecule type" value="mRNA"/>
</dbReference>
<proteinExistence type="evidence at transcript level"/>
<sequence length="476" mass="53270">MPENSKSQMKGRAAMSQLMKMKDAHNEAKRNCLAKGSCPEYLPYASEDATPCVDGFANGWPCDKVDLLAFIDWTDLGFDNEDIIVGNDMWVWHDTEMGDDYALMGANHGTSFIRITDPVAPEVLGILRTHTGNASQWRDMKVVNDHAYIVSEALDHGMQVFDLTRLRGLSAVSPVPEFESDAHYAGFGHCHNIAANTELQKVYAIGATVDGPGHNLCEGGLHIVDVSEPKNPRFSDCIGFDGYVHDTECIVYDGPDTRYTGNEICFGYNEDSLTVYNVGLSEFGFISRVAYEGSRYTHQGWVTEDPQWLLLDDELDEVVSTVKNTKTYVWNIEDLQNPVLTWTYLSAEEAIDHNMYIVGDYAYQTNYEAGLRILHINGETGELTEVAYFDVFPSRTTAEFAGSWSNYPWLPNNVVGVSSIDYGFFLVRVDMAAIEQEMANRTKKGEMHRYLDTVYGKTAGACPTLVERKECEPVQC</sequence>
<organism evidence="1">
    <name type="scientific">Spirobranchus lamarcki</name>
    <name type="common">Keelworm</name>
    <name type="synonym">Pomatoceros lamarcki</name>
    <dbReference type="NCBI Taxonomy" id="2082999"/>
    <lineage>
        <taxon>Eukaryota</taxon>
        <taxon>Metazoa</taxon>
        <taxon>Spiralia</taxon>
        <taxon>Lophotrochozoa</taxon>
        <taxon>Annelida</taxon>
        <taxon>Polychaeta</taxon>
        <taxon>Sedentaria</taxon>
        <taxon>Canalipalpata</taxon>
        <taxon>Sabellida</taxon>
        <taxon>Serpulidae</taxon>
        <taxon>Spirobranchus</taxon>
    </lineage>
</organism>
<evidence type="ECO:0000313" key="1">
    <source>
        <dbReference type="EMBL" id="ADB11403.1"/>
    </source>
</evidence>
<accession>D2WL88</accession>
<protein>
    <submittedName>
        <fullName evidence="1">Regulatory P domain-containing protein</fullName>
    </submittedName>
</protein>
<name>D2WL88_SPILA</name>
<dbReference type="GO" id="GO:0005576">
    <property type="term" value="C:extracellular region"/>
    <property type="evidence" value="ECO:0007669"/>
    <property type="project" value="TreeGrafter"/>
</dbReference>
<dbReference type="InterPro" id="IPR027589">
    <property type="entry name" value="Choice_anch_B"/>
</dbReference>
<dbReference type="AlphaFoldDB" id="D2WL88"/>
<dbReference type="PANTHER" id="PTHR38787:SF3">
    <property type="entry name" value="REGULATORY P DOMAIN-CONTAINING PROTEIN"/>
    <property type="match status" value="1"/>
</dbReference>